<reference evidence="2" key="1">
    <citation type="submission" date="2024-06" db="EMBL/GenBank/DDBJ databases">
        <title>The genome sequences of Kitasatospora sp. strain HUAS MG31.</title>
        <authorList>
            <person name="Mo P."/>
        </authorList>
    </citation>
    <scope>NUCLEOTIDE SEQUENCE</scope>
    <source>
        <strain evidence="2">HUAS MG31</strain>
    </source>
</reference>
<organism evidence="2">
    <name type="scientific">Kitasatospora camelliae</name>
    <dbReference type="NCBI Taxonomy" id="3156397"/>
    <lineage>
        <taxon>Bacteria</taxon>
        <taxon>Bacillati</taxon>
        <taxon>Actinomycetota</taxon>
        <taxon>Actinomycetes</taxon>
        <taxon>Kitasatosporales</taxon>
        <taxon>Streptomycetaceae</taxon>
        <taxon>Kitasatospora</taxon>
    </lineage>
</organism>
<evidence type="ECO:0000313" key="2">
    <source>
        <dbReference type="EMBL" id="XCM83000.1"/>
    </source>
</evidence>
<feature type="compositionally biased region" description="Basic and acidic residues" evidence="1">
    <location>
        <begin position="64"/>
        <end position="76"/>
    </location>
</feature>
<feature type="compositionally biased region" description="Acidic residues" evidence="1">
    <location>
        <begin position="50"/>
        <end position="63"/>
    </location>
</feature>
<protein>
    <submittedName>
        <fullName evidence="2">Uncharacterized protein</fullName>
    </submittedName>
</protein>
<proteinExistence type="predicted"/>
<dbReference type="EMBL" id="CP159872">
    <property type="protein sequence ID" value="XCM83000.1"/>
    <property type="molecule type" value="Genomic_DNA"/>
</dbReference>
<sequence length="82" mass="9291">MTEHCPSCLSAAHAWGEQQDGEQTIRTWRCASCHRTWKTSYLTAAYGDPGDVEVGDEPIDDPEDRPGYWDHGEPAWDPRTGW</sequence>
<dbReference type="RefSeq" id="WP_354643935.1">
    <property type="nucleotide sequence ID" value="NZ_CP159872.1"/>
</dbReference>
<gene>
    <name evidence="2" type="ORF">ABWK59_30805</name>
</gene>
<feature type="region of interest" description="Disordered" evidence="1">
    <location>
        <begin position="46"/>
        <end position="82"/>
    </location>
</feature>
<dbReference type="KEGG" id="kcm:ABWK59_30805"/>
<dbReference type="AlphaFoldDB" id="A0AAU8K2S2"/>
<accession>A0AAU8K2S2</accession>
<name>A0AAU8K2S2_9ACTN</name>
<evidence type="ECO:0000256" key="1">
    <source>
        <dbReference type="SAM" id="MobiDB-lite"/>
    </source>
</evidence>